<dbReference type="PANTHER" id="PTHR24279">
    <property type="entry name" value="CYTOCHROME P450"/>
    <property type="match status" value="1"/>
</dbReference>
<comment type="cofactor">
    <cofactor evidence="1 25">
        <name>heme</name>
        <dbReference type="ChEBI" id="CHEBI:30413"/>
    </cofactor>
</comment>
<keyword evidence="15" id="KW-0443">Lipid metabolism</keyword>
<evidence type="ECO:0000256" key="21">
    <source>
        <dbReference type="ARBA" id="ARBA00030343"/>
    </source>
</evidence>
<dbReference type="InterPro" id="IPR016186">
    <property type="entry name" value="C-type_lectin-like/link_sf"/>
</dbReference>
<comment type="pathway">
    <text evidence="3">Lipid metabolism; C21-steroid hormone metabolism.</text>
</comment>
<dbReference type="PROSITE" id="PS00086">
    <property type="entry name" value="CYTOCHROME_P450"/>
    <property type="match status" value="1"/>
</dbReference>
<dbReference type="GO" id="GO:0005506">
    <property type="term" value="F:iron ion binding"/>
    <property type="evidence" value="ECO:0007669"/>
    <property type="project" value="InterPro"/>
</dbReference>
<evidence type="ECO:0000256" key="19">
    <source>
        <dbReference type="ARBA" id="ARBA00023221"/>
    </source>
</evidence>
<keyword evidence="16" id="KW-0496">Mitochondrion</keyword>
<evidence type="ECO:0000256" key="24">
    <source>
        <dbReference type="ARBA" id="ARBA00033394"/>
    </source>
</evidence>
<dbReference type="InterPro" id="IPR016187">
    <property type="entry name" value="CTDL_fold"/>
</dbReference>
<keyword evidence="26" id="KW-0732">Signal</keyword>
<evidence type="ECO:0000256" key="23">
    <source>
        <dbReference type="ARBA" id="ARBA00033274"/>
    </source>
</evidence>
<keyword evidence="18" id="KW-1207">Sterol metabolism</keyword>
<keyword evidence="20" id="KW-0755">Steroidogenesis</keyword>
<keyword evidence="9 25" id="KW-0479">Metal-binding</keyword>
<dbReference type="GO" id="GO:0034650">
    <property type="term" value="P:cortisol metabolic process"/>
    <property type="evidence" value="ECO:0007669"/>
    <property type="project" value="TreeGrafter"/>
</dbReference>
<comment type="subcellular location">
    <subcellularLocation>
        <location evidence="2">Mitochondrion inner membrane</location>
        <topology evidence="2">Peripheral membrane protein</topology>
    </subcellularLocation>
</comment>
<evidence type="ECO:0000256" key="11">
    <source>
        <dbReference type="ARBA" id="ARBA00022946"/>
    </source>
</evidence>
<evidence type="ECO:0000256" key="17">
    <source>
        <dbReference type="ARBA" id="ARBA00023136"/>
    </source>
</evidence>
<evidence type="ECO:0000256" key="4">
    <source>
        <dbReference type="ARBA" id="ARBA00010617"/>
    </source>
</evidence>
<evidence type="ECO:0000256" key="22">
    <source>
        <dbReference type="ARBA" id="ARBA00032666"/>
    </source>
</evidence>
<protein>
    <recommendedName>
        <fullName evidence="6">Cholesterol side-chain cleavage enzyme, mitochondrial</fullName>
        <ecNumber evidence="5">1.14.15.6</ecNumber>
    </recommendedName>
    <alternativeName>
        <fullName evidence="21">CYPXIA1</fullName>
    </alternativeName>
    <alternativeName>
        <fullName evidence="23">Cholesterol desmolase</fullName>
    </alternativeName>
    <alternativeName>
        <fullName evidence="22">Cytochrome P450 11A1</fullName>
    </alternativeName>
    <alternativeName>
        <fullName evidence="24">Cytochrome P450(scc)</fullName>
    </alternativeName>
</protein>
<dbReference type="Pfam" id="PF00059">
    <property type="entry name" value="Lectin_C"/>
    <property type="match status" value="1"/>
</dbReference>
<dbReference type="SUPFAM" id="SSF56436">
    <property type="entry name" value="C-type lectin-like"/>
    <property type="match status" value="1"/>
</dbReference>
<dbReference type="GO" id="GO:0006700">
    <property type="term" value="P:C21-steroid hormone biosynthetic process"/>
    <property type="evidence" value="ECO:0007669"/>
    <property type="project" value="TreeGrafter"/>
</dbReference>
<dbReference type="GO" id="GO:0008386">
    <property type="term" value="F:cholesterol monooxygenase (side-chain-cleaving) activity"/>
    <property type="evidence" value="ECO:0007669"/>
    <property type="project" value="UniProtKB-EC"/>
</dbReference>
<evidence type="ECO:0000256" key="14">
    <source>
        <dbReference type="ARBA" id="ARBA00023033"/>
    </source>
</evidence>
<feature type="binding site" description="axial binding residue" evidence="25">
    <location>
        <position position="729"/>
    </location>
    <ligand>
        <name>heme</name>
        <dbReference type="ChEBI" id="CHEBI:30413"/>
    </ligand>
    <ligandPart>
        <name>Fe</name>
        <dbReference type="ChEBI" id="CHEBI:18248"/>
    </ligandPart>
</feature>
<evidence type="ECO:0000256" key="7">
    <source>
        <dbReference type="ARBA" id="ARBA00022548"/>
    </source>
</evidence>
<evidence type="ECO:0000256" key="8">
    <source>
        <dbReference type="ARBA" id="ARBA00022617"/>
    </source>
</evidence>
<keyword evidence="14" id="KW-0503">Monooxygenase</keyword>
<reference evidence="28 29" key="1">
    <citation type="submission" date="2020-04" db="EMBL/GenBank/DDBJ databases">
        <authorList>
            <person name="Alioto T."/>
            <person name="Alioto T."/>
            <person name="Gomez Garrido J."/>
        </authorList>
    </citation>
    <scope>NUCLEOTIDE SEQUENCE [LARGE SCALE GENOMIC DNA]</scope>
</reference>
<proteinExistence type="inferred from homology"/>
<gene>
    <name evidence="28" type="ORF">CLODIP_2_CD05087</name>
</gene>
<dbReference type="SMART" id="SM00034">
    <property type="entry name" value="CLECT"/>
    <property type="match status" value="1"/>
</dbReference>
<evidence type="ECO:0000313" key="29">
    <source>
        <dbReference type="Proteomes" id="UP000494165"/>
    </source>
</evidence>
<keyword evidence="19" id="KW-0753">Steroid metabolism</keyword>
<sequence>MQRTVFAFILLAFISQTSSTHAPSCSDNVATQKYFAKTHAQLADYFRTIETYFISVLTVGNQRLNKVDENLEKVLQLLNRLSISQAAISTEKEAPGAGEPTNLVLTDDQEIIKPPKLVSVEEDAEIQDYESPLGNETMEAPTNQTEEEAELVLEEKQVNHNYYFSEEVNTWYAAEEFCESLNLTLASIKSEAEIRLLWDLLPHKGECYWTGGSDFGRVPGQFYWRDPDGSPGERVEQRFWGVGQPSNYDKHSSTCIVICGKKLFDFSCLDSVNYFIFAPPCCFFTDSRRSMLNKVLAKTCPRCTASGGSSSFIPRRLRATISHAADITRDAVGVEVVREPPAPRGLPLVGTTLSLLLRGSTAQLHRYADFRHKQLGPVYRESIGPVDAYFVAEPLEMRRVFQLEGKHPRNTLPEAWMLYNELYGCKRGLLFMNGEEWLHFRRIMNPIMLRDDNAFEEPCRLVAADLVSSWRQHANKQVPRLEQSLYQWSTEVLVASLVGGSKYKENVAAIRQLPGMQRLSEQVRQVFCESAKLSLLPARLARAIKLPAWSRFELAVGHAVHGASAMVLDLLPYSRGGDGMLDRMLAAGVELKDAVRIIADLILAAGDTSAVTMQWTLYLLAKNPEAQERAYKDPSLLRGVLKESMRLYPVAPFLTRILPEESRISGYRIPAMSLVLLSLFTSGRDAKSFRDPLRFWPERWSRNTAQKTGLLGVTQASGAIPFGLGARSCIGRKLAETQIFELLTQLMSEFKIELVNPKKEVDIVLKMVSVPNQPLAIRFVPRK</sequence>
<evidence type="ECO:0000256" key="20">
    <source>
        <dbReference type="ARBA" id="ARBA00023250"/>
    </source>
</evidence>
<evidence type="ECO:0000256" key="10">
    <source>
        <dbReference type="ARBA" id="ARBA00022792"/>
    </source>
</evidence>
<dbReference type="EMBL" id="CADEPI010000131">
    <property type="protein sequence ID" value="CAB3376698.1"/>
    <property type="molecule type" value="Genomic_DNA"/>
</dbReference>
<dbReference type="InterPro" id="IPR001304">
    <property type="entry name" value="C-type_lectin-like"/>
</dbReference>
<dbReference type="InterPro" id="IPR050479">
    <property type="entry name" value="CYP11_CYP27_families"/>
</dbReference>
<keyword evidence="13 25" id="KW-0408">Iron</keyword>
<evidence type="ECO:0000256" key="12">
    <source>
        <dbReference type="ARBA" id="ARBA00023002"/>
    </source>
</evidence>
<dbReference type="InterPro" id="IPR017972">
    <property type="entry name" value="Cyt_P450_CS"/>
</dbReference>
<name>A0A8S1D850_9INSE</name>
<evidence type="ECO:0000256" key="6">
    <source>
        <dbReference type="ARBA" id="ARBA00019844"/>
    </source>
</evidence>
<dbReference type="InterPro" id="IPR001128">
    <property type="entry name" value="Cyt_P450"/>
</dbReference>
<dbReference type="GO" id="GO:0071375">
    <property type="term" value="P:cellular response to peptide hormone stimulus"/>
    <property type="evidence" value="ECO:0007669"/>
    <property type="project" value="TreeGrafter"/>
</dbReference>
<comment type="similarity">
    <text evidence="4">Belongs to the cytochrome P450 family.</text>
</comment>
<dbReference type="GO" id="GO:0006704">
    <property type="term" value="P:glucocorticoid biosynthetic process"/>
    <property type="evidence" value="ECO:0007669"/>
    <property type="project" value="TreeGrafter"/>
</dbReference>
<evidence type="ECO:0000256" key="9">
    <source>
        <dbReference type="ARBA" id="ARBA00022723"/>
    </source>
</evidence>
<keyword evidence="10" id="KW-0999">Mitochondrion inner membrane</keyword>
<dbReference type="CDD" id="cd11054">
    <property type="entry name" value="CYP24A1-like"/>
    <property type="match status" value="1"/>
</dbReference>
<dbReference type="EC" id="1.14.15.6" evidence="5"/>
<dbReference type="PRINTS" id="PR00385">
    <property type="entry name" value="P450"/>
</dbReference>
<keyword evidence="8 25" id="KW-0349">Heme</keyword>
<dbReference type="Proteomes" id="UP000494165">
    <property type="component" value="Unassembled WGS sequence"/>
</dbReference>
<organism evidence="28 29">
    <name type="scientific">Cloeon dipterum</name>
    <dbReference type="NCBI Taxonomy" id="197152"/>
    <lineage>
        <taxon>Eukaryota</taxon>
        <taxon>Metazoa</taxon>
        <taxon>Ecdysozoa</taxon>
        <taxon>Arthropoda</taxon>
        <taxon>Hexapoda</taxon>
        <taxon>Insecta</taxon>
        <taxon>Pterygota</taxon>
        <taxon>Palaeoptera</taxon>
        <taxon>Ephemeroptera</taxon>
        <taxon>Pisciforma</taxon>
        <taxon>Baetidae</taxon>
        <taxon>Cloeon</taxon>
    </lineage>
</organism>
<keyword evidence="11" id="KW-0809">Transit peptide</keyword>
<dbReference type="GO" id="GO:0020037">
    <property type="term" value="F:heme binding"/>
    <property type="evidence" value="ECO:0007669"/>
    <property type="project" value="InterPro"/>
</dbReference>
<keyword evidence="7" id="KW-0153">Cholesterol metabolism</keyword>
<dbReference type="Gene3D" id="1.10.630.10">
    <property type="entry name" value="Cytochrome P450"/>
    <property type="match status" value="1"/>
</dbReference>
<evidence type="ECO:0000313" key="28">
    <source>
        <dbReference type="EMBL" id="CAB3376698.1"/>
    </source>
</evidence>
<dbReference type="SUPFAM" id="SSF48264">
    <property type="entry name" value="Cytochrome P450"/>
    <property type="match status" value="1"/>
</dbReference>
<dbReference type="InterPro" id="IPR036396">
    <property type="entry name" value="Cyt_P450_sf"/>
</dbReference>
<evidence type="ECO:0000256" key="15">
    <source>
        <dbReference type="ARBA" id="ARBA00023098"/>
    </source>
</evidence>
<dbReference type="CDD" id="cd00037">
    <property type="entry name" value="CLECT"/>
    <property type="match status" value="1"/>
</dbReference>
<evidence type="ECO:0000256" key="25">
    <source>
        <dbReference type="PIRSR" id="PIRSR602401-1"/>
    </source>
</evidence>
<dbReference type="AlphaFoldDB" id="A0A8S1D850"/>
<feature type="signal peptide" evidence="26">
    <location>
        <begin position="1"/>
        <end position="19"/>
    </location>
</feature>
<evidence type="ECO:0000256" key="18">
    <source>
        <dbReference type="ARBA" id="ARBA00023166"/>
    </source>
</evidence>
<evidence type="ECO:0000256" key="16">
    <source>
        <dbReference type="ARBA" id="ARBA00023128"/>
    </source>
</evidence>
<dbReference type="InterPro" id="IPR002401">
    <property type="entry name" value="Cyt_P450_E_grp-I"/>
</dbReference>
<dbReference type="Gene3D" id="3.10.100.10">
    <property type="entry name" value="Mannose-Binding Protein A, subunit A"/>
    <property type="match status" value="1"/>
</dbReference>
<comment type="caution">
    <text evidence="28">The sequence shown here is derived from an EMBL/GenBank/DDBJ whole genome shotgun (WGS) entry which is preliminary data.</text>
</comment>
<keyword evidence="12" id="KW-0560">Oxidoreductase</keyword>
<accession>A0A8S1D850</accession>
<dbReference type="OrthoDB" id="3945418at2759"/>
<dbReference type="PROSITE" id="PS50041">
    <property type="entry name" value="C_TYPE_LECTIN_2"/>
    <property type="match status" value="1"/>
</dbReference>
<evidence type="ECO:0000256" key="3">
    <source>
        <dbReference type="ARBA" id="ARBA00005108"/>
    </source>
</evidence>
<evidence type="ECO:0000259" key="27">
    <source>
        <dbReference type="PROSITE" id="PS50041"/>
    </source>
</evidence>
<feature type="domain" description="C-type lectin" evidence="27">
    <location>
        <begin position="157"/>
        <end position="268"/>
    </location>
</feature>
<keyword evidence="29" id="KW-1185">Reference proteome</keyword>
<dbReference type="PANTHER" id="PTHR24279:SF3">
    <property type="entry name" value="CHOLESTEROL SIDE-CHAIN CLEAVAGE ENZYME, MITOCHONDRIAL"/>
    <property type="match status" value="1"/>
</dbReference>
<feature type="chain" id="PRO_5035883511" description="Cholesterol side-chain cleavage enzyme, mitochondrial" evidence="26">
    <location>
        <begin position="20"/>
        <end position="783"/>
    </location>
</feature>
<evidence type="ECO:0000256" key="26">
    <source>
        <dbReference type="SAM" id="SignalP"/>
    </source>
</evidence>
<dbReference type="Pfam" id="PF00067">
    <property type="entry name" value="p450"/>
    <property type="match status" value="1"/>
</dbReference>
<evidence type="ECO:0000256" key="1">
    <source>
        <dbReference type="ARBA" id="ARBA00001971"/>
    </source>
</evidence>
<dbReference type="GO" id="GO:0005743">
    <property type="term" value="C:mitochondrial inner membrane"/>
    <property type="evidence" value="ECO:0007669"/>
    <property type="project" value="UniProtKB-SubCell"/>
</dbReference>
<evidence type="ECO:0000256" key="13">
    <source>
        <dbReference type="ARBA" id="ARBA00023004"/>
    </source>
</evidence>
<dbReference type="PRINTS" id="PR00463">
    <property type="entry name" value="EP450I"/>
</dbReference>
<evidence type="ECO:0000256" key="2">
    <source>
        <dbReference type="ARBA" id="ARBA00004637"/>
    </source>
</evidence>
<dbReference type="GO" id="GO:0008203">
    <property type="term" value="P:cholesterol metabolic process"/>
    <property type="evidence" value="ECO:0007669"/>
    <property type="project" value="UniProtKB-KW"/>
</dbReference>
<keyword evidence="17" id="KW-0472">Membrane</keyword>
<evidence type="ECO:0000256" key="5">
    <source>
        <dbReference type="ARBA" id="ARBA00012764"/>
    </source>
</evidence>